<evidence type="ECO:0000313" key="5">
    <source>
        <dbReference type="Proteomes" id="UP001056819"/>
    </source>
</evidence>
<dbReference type="NCBIfam" id="TIGR03590">
    <property type="entry name" value="PseG"/>
    <property type="match status" value="1"/>
</dbReference>
<dbReference type="GO" id="GO:0016757">
    <property type="term" value="F:glycosyltransferase activity"/>
    <property type="evidence" value="ECO:0007669"/>
    <property type="project" value="TreeGrafter"/>
</dbReference>
<evidence type="ECO:0000256" key="1">
    <source>
        <dbReference type="PIRSR" id="PIRSR620023-1"/>
    </source>
</evidence>
<reference evidence="4" key="1">
    <citation type="submission" date="2022-05" db="EMBL/GenBank/DDBJ databases">
        <title>Alysiella filiformis genome sequencing.</title>
        <authorList>
            <person name="Viehboeck T."/>
        </authorList>
    </citation>
    <scope>NUCLEOTIDE SEQUENCE</scope>
    <source>
        <strain evidence="4">DSM 2580</strain>
    </source>
</reference>
<dbReference type="Proteomes" id="UP001056819">
    <property type="component" value="Chromosome"/>
</dbReference>
<dbReference type="GO" id="GO:0016747">
    <property type="term" value="F:acyltransferase activity, transferring groups other than amino-acyl groups"/>
    <property type="evidence" value="ECO:0007669"/>
    <property type="project" value="InterPro"/>
</dbReference>
<gene>
    <name evidence="4" type="primary">pseG</name>
    <name evidence="4" type="ORF">LNQ82_08295</name>
</gene>
<dbReference type="GO" id="GO:0016787">
    <property type="term" value="F:hydrolase activity"/>
    <property type="evidence" value="ECO:0007669"/>
    <property type="project" value="UniProtKB-KW"/>
</dbReference>
<organism evidence="4 5">
    <name type="scientific">Conchiformibius steedae DSM 2580</name>
    <dbReference type="NCBI Taxonomy" id="1121352"/>
    <lineage>
        <taxon>Bacteria</taxon>
        <taxon>Pseudomonadati</taxon>
        <taxon>Pseudomonadota</taxon>
        <taxon>Betaproteobacteria</taxon>
        <taxon>Neisseriales</taxon>
        <taxon>Neisseriaceae</taxon>
        <taxon>Conchiformibius</taxon>
    </lineage>
</organism>
<name>A0AAE9KZS2_9NEIS</name>
<feature type="domain" description="N-acetyltransferase" evidence="3">
    <location>
        <begin position="363"/>
        <end position="511"/>
    </location>
</feature>
<dbReference type="PANTHER" id="PTHR21015">
    <property type="entry name" value="UDP-N-ACETYLGLUCOSAMINE--N-ACETYLMURAMYL-(PENTAPEPTIDE) PYROPHOSPHORYL-UNDECAPRENOL N-ACETYLGLUCOSAMINE TRANSFERASE 1"/>
    <property type="match status" value="1"/>
</dbReference>
<feature type="active site" description="Proton acceptor" evidence="1">
    <location>
        <position position="17"/>
    </location>
</feature>
<keyword evidence="4" id="KW-0378">Hydrolase</keyword>
<dbReference type="Pfam" id="PF13302">
    <property type="entry name" value="Acetyltransf_3"/>
    <property type="match status" value="1"/>
</dbReference>
<dbReference type="PANTHER" id="PTHR21015:SF22">
    <property type="entry name" value="GLYCOSYLTRANSFERASE"/>
    <property type="match status" value="1"/>
</dbReference>
<dbReference type="InterPro" id="IPR016181">
    <property type="entry name" value="Acyl_CoA_acyltransferase"/>
</dbReference>
<proteinExistence type="predicted"/>
<protein>
    <submittedName>
        <fullName evidence="4">UDP-2,4-diacetamido-2,4, 6-trideoxy-beta-L-altropyranose hydrolase</fullName>
        <ecNumber evidence="4">3.6.1.57</ecNumber>
    </submittedName>
</protein>
<dbReference type="RefSeq" id="WP_027021094.1">
    <property type="nucleotide sequence ID" value="NZ_CP097501.1"/>
</dbReference>
<dbReference type="EC" id="3.6.1.57" evidence="4"/>
<dbReference type="SUPFAM" id="SSF53756">
    <property type="entry name" value="UDP-Glycosyltransferase/glycogen phosphorylase"/>
    <property type="match status" value="1"/>
</dbReference>
<dbReference type="InterPro" id="IPR020023">
    <property type="entry name" value="PseG"/>
</dbReference>
<accession>A0AAE9KZS2</accession>
<sequence>MKFLIRADASLQIGSGHVMRCLTLAQALRESGHEVCFATRNHVGNLYDFIVKQGFSATLLPAPIGETVSGSLKHSAWLGVSQAQDFADCEELIRHFAPDWLVCDHYALDAEWESRARAVSGAKVLAIDDLHDRAHDADILLDQNLGHRAADYAGLLPESCRVLAGTRYALLRPEFARWREHSLARRKASGSLKTILVNLGGVDKDNHTLRILQELSECLPPKVEVLAVMGASAPHRDSVRRFAETAAPYPCRVMTAANNMAELLAQSDWAVGAAGSSAWERCCLGVPTALLVLADNQQTIAQALRQAGAADILPIDLTKNHLQKLFADTAKRSEQSHAAAALCDGAGVARVVQHLLQPLPVHAALRDVREDDAARLYAWRNHADVRRFMLNTDEIAWENHLAWFNKQLNNSDFKMKIFTLNGEAQGFASFSHREQKIWEWGFYLAPDCPRGQGREFAAAMLHYAFAELGASAVRGRVLPHNAPSLALHQKMGFHALPYSDGEAQLFELSANEFVY</sequence>
<dbReference type="SUPFAM" id="SSF55729">
    <property type="entry name" value="Acyl-CoA N-acyltransferases (Nat)"/>
    <property type="match status" value="1"/>
</dbReference>
<dbReference type="Gene3D" id="3.40.50.11190">
    <property type="match status" value="1"/>
</dbReference>
<evidence type="ECO:0000313" key="4">
    <source>
        <dbReference type="EMBL" id="URD67180.1"/>
    </source>
</evidence>
<dbReference type="InterPro" id="IPR000182">
    <property type="entry name" value="GNAT_dom"/>
</dbReference>
<dbReference type="Gene3D" id="3.40.50.2000">
    <property type="entry name" value="Glycogen Phosphorylase B"/>
    <property type="match status" value="1"/>
</dbReference>
<feature type="binding site" evidence="2">
    <location>
        <position position="172"/>
    </location>
    <ligand>
        <name>substrate</name>
    </ligand>
</feature>
<dbReference type="PROSITE" id="PS51186">
    <property type="entry name" value="GNAT"/>
    <property type="match status" value="1"/>
</dbReference>
<evidence type="ECO:0000259" key="3">
    <source>
        <dbReference type="PROSITE" id="PS51186"/>
    </source>
</evidence>
<dbReference type="EMBL" id="CP097501">
    <property type="protein sequence ID" value="URD67180.1"/>
    <property type="molecule type" value="Genomic_DNA"/>
</dbReference>
<dbReference type="Gene3D" id="3.40.630.30">
    <property type="match status" value="1"/>
</dbReference>
<evidence type="ECO:0000256" key="2">
    <source>
        <dbReference type="PIRSR" id="PIRSR620023-2"/>
    </source>
</evidence>
<feature type="binding site" evidence="2">
    <location>
        <position position="280"/>
    </location>
    <ligand>
        <name>substrate</name>
    </ligand>
</feature>
<dbReference type="AlphaFoldDB" id="A0AAE9KZS2"/>